<dbReference type="SUPFAM" id="SSF109998">
    <property type="entry name" value="Triger factor/SurA peptide-binding domain-like"/>
    <property type="match status" value="1"/>
</dbReference>
<accession>F4L4F1</accession>
<evidence type="ECO:0000313" key="2">
    <source>
        <dbReference type="Proteomes" id="UP000008461"/>
    </source>
</evidence>
<organism evidence="1 2">
    <name type="scientific">Haliscomenobacter hydrossis (strain ATCC 27775 / DSM 1100 / LMG 10767 / O)</name>
    <dbReference type="NCBI Taxonomy" id="760192"/>
    <lineage>
        <taxon>Bacteria</taxon>
        <taxon>Pseudomonadati</taxon>
        <taxon>Bacteroidota</taxon>
        <taxon>Saprospiria</taxon>
        <taxon>Saprospirales</taxon>
        <taxon>Haliscomenobacteraceae</taxon>
        <taxon>Haliscomenobacter</taxon>
    </lineage>
</organism>
<protein>
    <recommendedName>
        <fullName evidence="3">PpiC domain-containing protein</fullName>
    </recommendedName>
</protein>
<dbReference type="PROSITE" id="PS51257">
    <property type="entry name" value="PROKAR_LIPOPROTEIN"/>
    <property type="match status" value="1"/>
</dbReference>
<dbReference type="InterPro" id="IPR027304">
    <property type="entry name" value="Trigger_fact/SurA_dom_sf"/>
</dbReference>
<dbReference type="STRING" id="760192.Halhy_3972"/>
<proteinExistence type="predicted"/>
<keyword evidence="2" id="KW-1185">Reference proteome</keyword>
<dbReference type="Proteomes" id="UP000008461">
    <property type="component" value="Chromosome"/>
</dbReference>
<dbReference type="HOGENOM" id="CLU_080679_0_0_10"/>
<dbReference type="eggNOG" id="COG0760">
    <property type="taxonomic scope" value="Bacteria"/>
</dbReference>
<dbReference type="KEGG" id="hhy:Halhy_3972"/>
<gene>
    <name evidence="1" type="ordered locus">Halhy_3972</name>
</gene>
<evidence type="ECO:0000313" key="1">
    <source>
        <dbReference type="EMBL" id="AEE51820.1"/>
    </source>
</evidence>
<dbReference type="AlphaFoldDB" id="F4L4F1"/>
<reference evidence="1 2" key="1">
    <citation type="journal article" date="2011" name="Stand. Genomic Sci.">
        <title>Complete genome sequence of Haliscomenobacter hydrossis type strain (O).</title>
        <authorList>
            <consortium name="US DOE Joint Genome Institute (JGI-PGF)"/>
            <person name="Daligault H."/>
            <person name="Lapidus A."/>
            <person name="Zeytun A."/>
            <person name="Nolan M."/>
            <person name="Lucas S."/>
            <person name="Del Rio T.G."/>
            <person name="Tice H."/>
            <person name="Cheng J.F."/>
            <person name="Tapia R."/>
            <person name="Han C."/>
            <person name="Goodwin L."/>
            <person name="Pitluck S."/>
            <person name="Liolios K."/>
            <person name="Pagani I."/>
            <person name="Ivanova N."/>
            <person name="Huntemann M."/>
            <person name="Mavromatis K."/>
            <person name="Mikhailova N."/>
            <person name="Pati A."/>
            <person name="Chen A."/>
            <person name="Palaniappan K."/>
            <person name="Land M."/>
            <person name="Hauser L."/>
            <person name="Brambilla E.M."/>
            <person name="Rohde M."/>
            <person name="Verbarg S."/>
            <person name="Goker M."/>
            <person name="Bristow J."/>
            <person name="Eisen J.A."/>
            <person name="Markowitz V."/>
            <person name="Hugenholtz P."/>
            <person name="Kyrpides N.C."/>
            <person name="Klenk H.P."/>
            <person name="Woyke T."/>
        </authorList>
    </citation>
    <scope>NUCLEOTIDE SEQUENCE [LARGE SCALE GENOMIC DNA]</scope>
    <source>
        <strain evidence="2">ATCC 27775 / DSM 1100 / LMG 10767 / O</strain>
    </source>
</reference>
<dbReference type="RefSeq" id="WP_013766358.1">
    <property type="nucleotide sequence ID" value="NC_015510.1"/>
</dbReference>
<reference key="2">
    <citation type="submission" date="2011-04" db="EMBL/GenBank/DDBJ databases">
        <title>Complete sequence of chromosome of Haliscomenobacter hydrossis DSM 1100.</title>
        <authorList>
            <consortium name="US DOE Joint Genome Institute (JGI-PGF)"/>
            <person name="Lucas S."/>
            <person name="Han J."/>
            <person name="Lapidus A."/>
            <person name="Bruce D."/>
            <person name="Goodwin L."/>
            <person name="Pitluck S."/>
            <person name="Peters L."/>
            <person name="Kyrpides N."/>
            <person name="Mavromatis K."/>
            <person name="Ivanova N."/>
            <person name="Ovchinnikova G."/>
            <person name="Pagani I."/>
            <person name="Daligault H."/>
            <person name="Detter J.C."/>
            <person name="Han C."/>
            <person name="Land M."/>
            <person name="Hauser L."/>
            <person name="Markowitz V."/>
            <person name="Cheng J.-F."/>
            <person name="Hugenholtz P."/>
            <person name="Woyke T."/>
            <person name="Wu D."/>
            <person name="Verbarg S."/>
            <person name="Frueling A."/>
            <person name="Brambilla E."/>
            <person name="Klenk H.-P."/>
            <person name="Eisen J.A."/>
        </authorList>
    </citation>
    <scope>NUCLEOTIDE SEQUENCE</scope>
    <source>
        <strain>DSM 1100</strain>
    </source>
</reference>
<evidence type="ECO:0008006" key="3">
    <source>
        <dbReference type="Google" id="ProtNLM"/>
    </source>
</evidence>
<dbReference type="OrthoDB" id="9785180at2"/>
<sequence length="284" mass="33275">MIGKRSLSILAFSLLLLVFVACDRKSDQPGDRLLARVFNRELHLSDLENMFPEQATRTDSLLIIQAYVSRWIREELLMYEAEKNLPPDLNIDQLVRDYRRSLIRNNYEQVLVEQLLDSTVTKTELQDFYEKNKEQYELETPIIRCFFIKIAAPVPKADSLLQLWAKPRGANLTKLEAYCQKHATAHVLVDSIWHKVDVIGSVMPKGTITADNIASKREFRQSDGQFVYYFRLLELKNRKEIAPLSYIEQQARTFVLHKRKLDLLQRKREDLYELALKKGNLEIF</sequence>
<dbReference type="EMBL" id="CP002691">
    <property type="protein sequence ID" value="AEE51820.1"/>
    <property type="molecule type" value="Genomic_DNA"/>
</dbReference>
<name>F4L4F1_HALH1</name>